<evidence type="ECO:0000313" key="2">
    <source>
        <dbReference type="EMBL" id="KAL2093283.1"/>
    </source>
</evidence>
<comment type="caution">
    <text evidence="2">The sequence shown here is derived from an EMBL/GenBank/DDBJ whole genome shotgun (WGS) entry which is preliminary data.</text>
</comment>
<organism evidence="2 3">
    <name type="scientific">Coilia grayii</name>
    <name type="common">Gray's grenadier anchovy</name>
    <dbReference type="NCBI Taxonomy" id="363190"/>
    <lineage>
        <taxon>Eukaryota</taxon>
        <taxon>Metazoa</taxon>
        <taxon>Chordata</taxon>
        <taxon>Craniata</taxon>
        <taxon>Vertebrata</taxon>
        <taxon>Euteleostomi</taxon>
        <taxon>Actinopterygii</taxon>
        <taxon>Neopterygii</taxon>
        <taxon>Teleostei</taxon>
        <taxon>Clupei</taxon>
        <taxon>Clupeiformes</taxon>
        <taxon>Clupeoidei</taxon>
        <taxon>Engraulidae</taxon>
        <taxon>Coilinae</taxon>
        <taxon>Coilia</taxon>
    </lineage>
</organism>
<dbReference type="InterPro" id="IPR028107">
    <property type="entry name" value="Spatacsin_C_dom"/>
</dbReference>
<evidence type="ECO:0000313" key="3">
    <source>
        <dbReference type="Proteomes" id="UP001591681"/>
    </source>
</evidence>
<evidence type="ECO:0000259" key="1">
    <source>
        <dbReference type="Pfam" id="PF14649"/>
    </source>
</evidence>
<dbReference type="EMBL" id="JBHFQA010000009">
    <property type="protein sequence ID" value="KAL2093283.1"/>
    <property type="molecule type" value="Genomic_DNA"/>
</dbReference>
<keyword evidence="3" id="KW-1185">Reference proteome</keyword>
<dbReference type="Pfam" id="PF14649">
    <property type="entry name" value="Spatacsin_C"/>
    <property type="match status" value="1"/>
</dbReference>
<reference evidence="2 3" key="1">
    <citation type="submission" date="2024-09" db="EMBL/GenBank/DDBJ databases">
        <title>A chromosome-level genome assembly of Gray's grenadier anchovy, Coilia grayii.</title>
        <authorList>
            <person name="Fu Z."/>
        </authorList>
    </citation>
    <scope>NUCLEOTIDE SEQUENCE [LARGE SCALE GENOMIC DNA]</scope>
    <source>
        <strain evidence="2">G4</strain>
        <tissue evidence="2">Muscle</tissue>
    </source>
</reference>
<gene>
    <name evidence="2" type="ORF">ACEWY4_010595</name>
</gene>
<dbReference type="InterPro" id="IPR028103">
    <property type="entry name" value="Spatacsin"/>
</dbReference>
<protein>
    <recommendedName>
        <fullName evidence="1">Spatacsin C-terminal domain-containing protein</fullName>
    </recommendedName>
</protein>
<dbReference type="PANTHER" id="PTHR13650:SF0">
    <property type="entry name" value="SPATACSIN"/>
    <property type="match status" value="1"/>
</dbReference>
<name>A0ABD1K2C9_9TELE</name>
<feature type="domain" description="Spatacsin C-terminal" evidence="1">
    <location>
        <begin position="2065"/>
        <end position="2350"/>
    </location>
</feature>
<dbReference type="Proteomes" id="UP001591681">
    <property type="component" value="Unassembled WGS sequence"/>
</dbReference>
<sequence>MLSSSHMQNNVVDVTLLPDSIVSIQINDIAKAKLTKNVDSKSHPLICCLTCSGSIILTDVSESGISTTISGDTFSDFAWEETSIQGGYNVYRLLTVGLNLDLRQYGIDPENLESISGDSAPAWSPHMLNMVECENLSLTDLTSLRLLSFADSRCFLLLNSCALVQLLWNEDADTPETVSCCRITLPPDACQTCTDYQICQGILFVLTDSGVTYMFDSAEGRQLATVDFALLCKDALQPASFSLLQISQDLSTVVTVTSLHLVIAVDLNEYFRTYPDHLLCQKAVSHLPLKPQETCDQEDILSSFHSRSALDLTFHNDCSWESQLTLLNARATTPTSLLKQQTPLSPWHRDFPPTELRRTTMDAKVSRESERLCCKFAIEVTAQAAPVLLSVSKFSAVLTLTCPNDKSSQVVFMDLESQNITYYHTDTPCLPVQLCVGEQHCLLLKESGLSLVLFGVSQEELLNRLMVFGSAGTVDSLCHLNAWGRCSIPVHALQAGLKNHQLDTVDFFLKSKENIFCPRSGYSLLEQTPAVSTHLQLKNVEELCPALDLLCSAIRDTHSETQSKQFSEQLLSITYQFLSNHVQNILSASEDVDENLQNCVKIFNGYVSDLRSYMRTLPSDSKGDSMVTSQHSGKEVIQDMHHLPIQEMVQRAVPACQIPLAQACLRQQVSPERCLEELKMTGLLQVFHCLQIKDLTQATALLRNMGYCVKEQLYNICLHTEDKDLRDFVVDKLRGHGYLSEEELLKVDLLRKIEEPTTLVHQPLDNRRFLEVGSHVDPKCEGLTQQFACEPAGPSSPSSLSDLCSLMRLDWVRNWDGYTQTSVLLSQDKLPKSSCESEVLWTYLTSHHEHQRVTEWIESLVSDTNACTSSSWPALTADIVSSNTQSNVFLRNLILDLLARQGEFVQMEMENFELLLWRLGQTGRVMQVAQMPKFSSSQKRHFITSLIAHCLEVGLGYLLYTHIGSNRYEQDFEGKDSCDSHPCFEMLVKIQEIAKDLKDPERVFQGSLTSARVLIPGSQGNVSSMLLEGHSLLALSSIMFAPGGIDQIFQHILQVSDCQWRADPQLLKMALGTHPKLKFALFPPAGPFGIGPSDVSIYHLLQSLNPLDSSRMFWWQSANTLGTTEMTPDLPHFSTPYLVNKYALLENLDFLHHLRHGRPSFAYGTFLVQHLANVSDEKLLLSHAAELAYTLGLQHFNTPHVAAACVCFCELLGVCSLKLRVDIRALQLIFRLLSKVSEGDSLKSLKECLVGKCSQLLESEWRSLRGWELLSDLEKAVNSTVGNRCISRSCYEALQEWSVPVQFSQQHGLPLTSVYPRDCATDGEWLYLLLFVQQHSYPPQQVRAIVTSFSPALQSHLSLAFQDLQYPLPLHTASDVLLEHVGSLDSGAEEGYLEPPKDLFQVLLQGTGQPCQWRYQLEEAISRHCPPLAVFAACEKESVLLQFLSVWILTSVDVSITQEATAHVNESLSQHDWNLHDLAIIWKVLLKNCNIRTLIHGFQLFLKNSPLLHMLSMYQLCCEAKKYTEAKTSLQEFQKCLISLREGADQCSAEVPVQWVESQASALLMAMIQQSGTQYELRRVLQLLSDMGHLLKFNGPDVKVLSQLSQILQGTPVSLSPHLLERYSPVVLQGECQKMLQELQALGYFSQARQVADLADLSIDTLIITELRQHMQTLKDKHQWGRKDVRLSFLRRCHDQFVSNNTNIEAASGFFLSLADHTQSQSDWPVAMEQLSKQDSDWPVEMELLSKQECCVLLSLAGFWLSQQECPPEEQLEEIEKRLWRCQVHWQILATDFGKDQSPFTTPLAGHSDSLKEMMKEFSFSKVPVLCNPKYLSRDGMPSHSTNDLSGGPQDVKEQRALSTLLGHLLDDGCIHEASRVCRYFSYYHRDVWLVLYCRGLASGECQGSIQDLLGTETKRSLQSYSSMSNLSSFVVVPSPEDQVASQLQVLVDECCHGKNYCKQVLSLYELAKELKCSYSEISGAQPEAVLQKILSSQQADRYKTAQVFINVQGLQPDTVAQLVSSFVVQEIQAPGQDGECTYKHVYGSTGGREAFRQLAKLCGDPNMMGIKLLDHISTLPLSELSCVVELLILAHDCFSLSCNMEGIVQVLQAARHISHTHLAHSDCHSLLVRLLTGIGRYNEMTYIFDLLNQNHCFEMLLRKKVESNSGLKMALLDYIKRCLPCDSEKHNMVALCFSMSREIGENHEGAARTQLKIIESQPWVVTAELKSALIKVQTLFKDAAESLFKDSCVRQAVRCVKMAKLVTLQLHLLNQGHSQRVINLRPAELPTAILELPHCYQVFVITEAYDFSPDWAEVLYQKVILKGDFGFLEEFKLYRPLPASLFEEISKKLTQYRLSNASQNLKKLLHHCEDIYTCYKLAYDHKFFDVANTLLQDSKTSSYLNDRLIS</sequence>
<proteinExistence type="predicted"/>
<accession>A0ABD1K2C9</accession>
<dbReference type="PANTHER" id="PTHR13650">
    <property type="entry name" value="SPATACSIN"/>
    <property type="match status" value="1"/>
</dbReference>